<protein>
    <recommendedName>
        <fullName evidence="5">DUF4834 domain-containing protein</fullName>
    </recommendedName>
</protein>
<evidence type="ECO:0000256" key="2">
    <source>
        <dbReference type="SAM" id="Phobius"/>
    </source>
</evidence>
<feature type="region of interest" description="Disordered" evidence="1">
    <location>
        <begin position="44"/>
        <end position="83"/>
    </location>
</feature>
<dbReference type="Proteomes" id="UP000464657">
    <property type="component" value="Chromosome"/>
</dbReference>
<organism evidence="3 4">
    <name type="scientific">Kordia antarctica</name>
    <dbReference type="NCBI Taxonomy" id="1218801"/>
    <lineage>
        <taxon>Bacteria</taxon>
        <taxon>Pseudomonadati</taxon>
        <taxon>Bacteroidota</taxon>
        <taxon>Flavobacteriia</taxon>
        <taxon>Flavobacteriales</taxon>
        <taxon>Flavobacteriaceae</taxon>
        <taxon>Kordia</taxon>
    </lineage>
</organism>
<keyword evidence="2" id="KW-0812">Transmembrane</keyword>
<evidence type="ECO:0008006" key="5">
    <source>
        <dbReference type="Google" id="ProtNLM"/>
    </source>
</evidence>
<dbReference type="AlphaFoldDB" id="A0A7L4ZGN4"/>
<accession>A0A7L4ZGN4</accession>
<evidence type="ECO:0000256" key="1">
    <source>
        <dbReference type="SAM" id="MobiDB-lite"/>
    </source>
</evidence>
<feature type="compositionally biased region" description="Basic and acidic residues" evidence="1">
    <location>
        <begin position="44"/>
        <end position="74"/>
    </location>
</feature>
<dbReference type="RefSeq" id="WP_160128338.1">
    <property type="nucleotide sequence ID" value="NZ_CP019288.1"/>
</dbReference>
<keyword evidence="4" id="KW-1185">Reference proteome</keyword>
<gene>
    <name evidence="3" type="ORF">IMCC3317_09530</name>
</gene>
<dbReference type="EMBL" id="CP019288">
    <property type="protein sequence ID" value="QHI35607.1"/>
    <property type="molecule type" value="Genomic_DNA"/>
</dbReference>
<dbReference type="OrthoDB" id="1123055at2"/>
<sequence>MGVLRTIAIIILVIYALRVLARLFAPLMIRYVAKKAEKKFSDQFRRHAESQERSKEGETVIDKAPKTKPSKDVGDYIDFEEVD</sequence>
<keyword evidence="2" id="KW-1133">Transmembrane helix</keyword>
<dbReference type="InterPro" id="IPR032272">
    <property type="entry name" value="DUF4834"/>
</dbReference>
<dbReference type="KEGG" id="kan:IMCC3317_09530"/>
<reference evidence="3 4" key="1">
    <citation type="journal article" date="2013" name="Int. J. Syst. Evol. Microbiol.">
        <title>Kordia antarctica sp. nov., isolated from Antarctic seawater.</title>
        <authorList>
            <person name="Baek K."/>
            <person name="Choi A."/>
            <person name="Kang I."/>
            <person name="Lee K."/>
            <person name="Cho J.C."/>
        </authorList>
    </citation>
    <scope>NUCLEOTIDE SEQUENCE [LARGE SCALE GENOMIC DNA]</scope>
    <source>
        <strain evidence="3 4">IMCC3317</strain>
    </source>
</reference>
<feature type="transmembrane region" description="Helical" evidence="2">
    <location>
        <begin position="6"/>
        <end position="29"/>
    </location>
</feature>
<proteinExistence type="predicted"/>
<evidence type="ECO:0000313" key="4">
    <source>
        <dbReference type="Proteomes" id="UP000464657"/>
    </source>
</evidence>
<name>A0A7L4ZGN4_9FLAO</name>
<evidence type="ECO:0000313" key="3">
    <source>
        <dbReference type="EMBL" id="QHI35607.1"/>
    </source>
</evidence>
<dbReference type="Pfam" id="PF16118">
    <property type="entry name" value="DUF4834"/>
    <property type="match status" value="1"/>
</dbReference>
<keyword evidence="2" id="KW-0472">Membrane</keyword>